<name>A0A7W6LTK4_9SPHN</name>
<reference evidence="1 2" key="1">
    <citation type="submission" date="2020-08" db="EMBL/GenBank/DDBJ databases">
        <title>Genomic Encyclopedia of Type Strains, Phase IV (KMG-IV): sequencing the most valuable type-strain genomes for metagenomic binning, comparative biology and taxonomic classification.</title>
        <authorList>
            <person name="Goeker M."/>
        </authorList>
    </citation>
    <scope>NUCLEOTIDE SEQUENCE [LARGE SCALE GENOMIC DNA]</scope>
    <source>
        <strain evidence="1 2">DSM 19371</strain>
    </source>
</reference>
<gene>
    <name evidence="1" type="ORF">GGQ90_002930</name>
</gene>
<protein>
    <submittedName>
        <fullName evidence="1">Uncharacterized protein</fullName>
    </submittedName>
</protein>
<comment type="caution">
    <text evidence="1">The sequence shown here is derived from an EMBL/GenBank/DDBJ whole genome shotgun (WGS) entry which is preliminary data.</text>
</comment>
<dbReference type="Proteomes" id="UP000590524">
    <property type="component" value="Unassembled WGS sequence"/>
</dbReference>
<organism evidence="1 2">
    <name type="scientific">Sphingobium scionense</name>
    <dbReference type="NCBI Taxonomy" id="1404341"/>
    <lineage>
        <taxon>Bacteria</taxon>
        <taxon>Pseudomonadati</taxon>
        <taxon>Pseudomonadota</taxon>
        <taxon>Alphaproteobacteria</taxon>
        <taxon>Sphingomonadales</taxon>
        <taxon>Sphingomonadaceae</taxon>
        <taxon>Sphingobium</taxon>
    </lineage>
</organism>
<evidence type="ECO:0000313" key="2">
    <source>
        <dbReference type="Proteomes" id="UP000590524"/>
    </source>
</evidence>
<keyword evidence="2" id="KW-1185">Reference proteome</keyword>
<accession>A0A7W6LTK4</accession>
<proteinExistence type="predicted"/>
<dbReference type="AlphaFoldDB" id="A0A7W6LTK4"/>
<sequence length="261" mass="27267">MTALAIQSPGVSSAAVRTGKVYPPSVLGLEGLLFLGESIEESVINRSPLAGKANAVAIGSPGVEDNYLLLKNQIAYLQTQIVEVDEMTIIAWHTAEYLNFNAVSNSWTTRQGGTGNSYGLSMRVGGGASPATGKQNYSSMGYRASNDNTSNGTQANVSHTAVVNGGAAGSYMTHAGRFSLTEAKHNILTTGSGTTTVAITAGNVRDKASGLLRLGSAMVGGGDDEFRMCGAAIYSRLLSDQELADFYDWLAMREANRGLGV</sequence>
<dbReference type="RefSeq" id="WP_188082780.1">
    <property type="nucleotide sequence ID" value="NZ_JACIEU010000011.1"/>
</dbReference>
<dbReference type="EMBL" id="JACIEU010000011">
    <property type="protein sequence ID" value="MBB4149141.1"/>
    <property type="molecule type" value="Genomic_DNA"/>
</dbReference>
<evidence type="ECO:0000313" key="1">
    <source>
        <dbReference type="EMBL" id="MBB4149141.1"/>
    </source>
</evidence>